<proteinExistence type="predicted"/>
<keyword evidence="2" id="KW-1185">Reference proteome</keyword>
<comment type="caution">
    <text evidence="1">The sequence shown here is derived from an EMBL/GenBank/DDBJ whole genome shotgun (WGS) entry which is preliminary data.</text>
</comment>
<evidence type="ECO:0000313" key="2">
    <source>
        <dbReference type="Proteomes" id="UP001163321"/>
    </source>
</evidence>
<reference evidence="1 2" key="1">
    <citation type="journal article" date="2022" name="bioRxiv">
        <title>The genome of the oomycete Peronosclerospora sorghi, a cosmopolitan pathogen of maize and sorghum, is inflated with dispersed pseudogenes.</title>
        <authorList>
            <person name="Fletcher K."/>
            <person name="Martin F."/>
            <person name="Isakeit T."/>
            <person name="Cavanaugh K."/>
            <person name="Magill C."/>
            <person name="Michelmore R."/>
        </authorList>
    </citation>
    <scope>NUCLEOTIDE SEQUENCE [LARGE SCALE GENOMIC DNA]</scope>
    <source>
        <strain evidence="1">P6</strain>
    </source>
</reference>
<accession>A0ACC0VUS5</accession>
<dbReference type="EMBL" id="CM047586">
    <property type="protein sequence ID" value="KAI9909710.1"/>
    <property type="molecule type" value="Genomic_DNA"/>
</dbReference>
<sequence>MATRRDSMDAPLVPSSLALARGALDDIAPVLAAFRAAASRLRRMMSANPPVPLDDELLARRLGPFGFLLLVASRGGAVLRKWPPDWIAAIMAPIPPSLAARVGALDEARGALGLLLLPEANSVFSTVSTFLSFVPCWI</sequence>
<protein>
    <submittedName>
        <fullName evidence="1">Uncharacterized protein</fullName>
    </submittedName>
</protein>
<dbReference type="Proteomes" id="UP001163321">
    <property type="component" value="Chromosome 7"/>
</dbReference>
<organism evidence="1 2">
    <name type="scientific">Peronosclerospora sorghi</name>
    <dbReference type="NCBI Taxonomy" id="230839"/>
    <lineage>
        <taxon>Eukaryota</taxon>
        <taxon>Sar</taxon>
        <taxon>Stramenopiles</taxon>
        <taxon>Oomycota</taxon>
        <taxon>Peronosporomycetes</taxon>
        <taxon>Peronosporales</taxon>
        <taxon>Peronosporaceae</taxon>
        <taxon>Peronosclerospora</taxon>
    </lineage>
</organism>
<gene>
    <name evidence="1" type="ORF">PsorP6_014928</name>
</gene>
<name>A0ACC0VUS5_9STRA</name>
<evidence type="ECO:0000313" key="1">
    <source>
        <dbReference type="EMBL" id="KAI9909710.1"/>
    </source>
</evidence>